<dbReference type="EMBL" id="PCGR01000003">
    <property type="protein sequence ID" value="PJK16273.1"/>
    <property type="molecule type" value="Genomic_DNA"/>
</dbReference>
<evidence type="ECO:0000256" key="1">
    <source>
        <dbReference type="SAM" id="Phobius"/>
    </source>
</evidence>
<evidence type="ECO:0008006" key="4">
    <source>
        <dbReference type="Google" id="ProtNLM"/>
    </source>
</evidence>
<reference evidence="2 3" key="1">
    <citation type="submission" date="2017-10" db="EMBL/GenBank/DDBJ databases">
        <title>Draft genome of Chryseomicrobium casticus sp. nov.</title>
        <authorList>
            <person name="Chakraborty R."/>
            <person name="Saha T."/>
        </authorList>
    </citation>
    <scope>NUCLEOTIDE SEQUENCE [LARGE SCALE GENOMIC DNA]</scope>
    <source>
        <strain evidence="2 3">ET03</strain>
    </source>
</reference>
<dbReference type="Proteomes" id="UP000228680">
    <property type="component" value="Unassembled WGS sequence"/>
</dbReference>
<keyword evidence="1" id="KW-1133">Transmembrane helix</keyword>
<evidence type="ECO:0000313" key="3">
    <source>
        <dbReference type="Proteomes" id="UP000228680"/>
    </source>
</evidence>
<keyword evidence="1" id="KW-0472">Membrane</keyword>
<keyword evidence="3" id="KW-1185">Reference proteome</keyword>
<feature type="transmembrane region" description="Helical" evidence="1">
    <location>
        <begin position="38"/>
        <end position="59"/>
    </location>
</feature>
<evidence type="ECO:0000313" key="2">
    <source>
        <dbReference type="EMBL" id="PJK16273.1"/>
    </source>
</evidence>
<comment type="caution">
    <text evidence="2">The sequence shown here is derived from an EMBL/GenBank/DDBJ whole genome shotgun (WGS) entry which is preliminary data.</text>
</comment>
<gene>
    <name evidence="2" type="ORF">CQS04_10225</name>
</gene>
<proteinExistence type="predicted"/>
<accession>A0A2M9EYI6</accession>
<sequence>MALNIKQLLNESMPHDLTFSEREKQQVRETVFAKTPATFIRILPLAAVLLVSLVGYLLYSSYSDSQPAEVTWHEEIIIPNTFETSLNRSVFVPANKEVIYSKEDGLYSFSPEIDQVEKLVSTQTPMAQYSFAVNENWLVWEDFVNEAYTLNVLNRQTGVTNVIVSFNPLGRLLLEGNQIFYFNSSEEKMLYETMNLNSGNIKTIHEQKDAQADSLREAIGDGKAVVVEKLEKLTTFYIYDTLSGDLVQKSQGTYPSIHNMYINNERVYMDFATDEGRLELAYLDIQTGTISTIETPEYSFSTVHGNHVALSVTEEWGAETDDVELFTLEGNTVKPLTTFPDVKDRLVTPQFFEDGILRMVEENYSDGGPTLHLVKP</sequence>
<dbReference type="AlphaFoldDB" id="A0A2M9EYI6"/>
<dbReference type="SUPFAM" id="SSF82171">
    <property type="entry name" value="DPP6 N-terminal domain-like"/>
    <property type="match status" value="1"/>
</dbReference>
<dbReference type="RefSeq" id="WP_100354047.1">
    <property type="nucleotide sequence ID" value="NZ_PCGR01000003.1"/>
</dbReference>
<protein>
    <recommendedName>
        <fullName evidence="4">DUF5050 domain-containing protein</fullName>
    </recommendedName>
</protein>
<organism evidence="2 3">
    <name type="scientific">Chryseomicrobium excrementi</name>
    <dbReference type="NCBI Taxonomy" id="2041346"/>
    <lineage>
        <taxon>Bacteria</taxon>
        <taxon>Bacillati</taxon>
        <taxon>Bacillota</taxon>
        <taxon>Bacilli</taxon>
        <taxon>Bacillales</taxon>
        <taxon>Caryophanaceae</taxon>
        <taxon>Chryseomicrobium</taxon>
    </lineage>
</organism>
<keyword evidence="1" id="KW-0812">Transmembrane</keyword>
<name>A0A2M9EYI6_9BACL</name>